<name>A0A2A6CY77_PRIPA</name>
<keyword evidence="2" id="KW-1185">Reference proteome</keyword>
<dbReference type="Pfam" id="PF10323">
    <property type="entry name" value="7TM_GPCR_Srv"/>
    <property type="match status" value="1"/>
</dbReference>
<reference evidence="1" key="2">
    <citation type="submission" date="2022-06" db="UniProtKB">
        <authorList>
            <consortium name="EnsemblMetazoa"/>
        </authorList>
    </citation>
    <scope>IDENTIFICATION</scope>
    <source>
        <strain evidence="1">PS312</strain>
    </source>
</reference>
<dbReference type="InterPro" id="IPR019426">
    <property type="entry name" value="7TM_GPCR_serpentine_rcpt_Srv"/>
</dbReference>
<accession>A0A2A6CY77</accession>
<protein>
    <submittedName>
        <fullName evidence="1">G protein-coupled receptor</fullName>
    </submittedName>
</protein>
<proteinExistence type="predicted"/>
<evidence type="ECO:0000313" key="1">
    <source>
        <dbReference type="EnsemblMetazoa" id="PPA36558.1"/>
    </source>
</evidence>
<dbReference type="AlphaFoldDB" id="A0A2A6CY77"/>
<reference evidence="2" key="1">
    <citation type="journal article" date="2008" name="Nat. Genet.">
        <title>The Pristionchus pacificus genome provides a unique perspective on nematode lifestyle and parasitism.</title>
        <authorList>
            <person name="Dieterich C."/>
            <person name="Clifton S.W."/>
            <person name="Schuster L.N."/>
            <person name="Chinwalla A."/>
            <person name="Delehaunty K."/>
            <person name="Dinkelacker I."/>
            <person name="Fulton L."/>
            <person name="Fulton R."/>
            <person name="Godfrey J."/>
            <person name="Minx P."/>
            <person name="Mitreva M."/>
            <person name="Roeseler W."/>
            <person name="Tian H."/>
            <person name="Witte H."/>
            <person name="Yang S.P."/>
            <person name="Wilson R.K."/>
            <person name="Sommer R.J."/>
        </authorList>
    </citation>
    <scope>NUCLEOTIDE SEQUENCE [LARGE SCALE GENOMIC DNA]</scope>
    <source>
        <strain evidence="2">PS312</strain>
    </source>
</reference>
<dbReference type="EnsemblMetazoa" id="PPA36558.1">
    <property type="protein sequence ID" value="PPA36558.1"/>
    <property type="gene ID" value="WBGene00274927"/>
</dbReference>
<gene>
    <name evidence="1" type="primary">WBGene00274927</name>
</gene>
<accession>A0A8R1YRC3</accession>
<dbReference type="PANTHER" id="PTHR31627">
    <property type="entry name" value="SERPENTINE RECEPTOR CLASS GAMMA-RELATED"/>
    <property type="match status" value="1"/>
</dbReference>
<organism evidence="1 2">
    <name type="scientific">Pristionchus pacificus</name>
    <name type="common">Parasitic nematode worm</name>
    <dbReference type="NCBI Taxonomy" id="54126"/>
    <lineage>
        <taxon>Eukaryota</taxon>
        <taxon>Metazoa</taxon>
        <taxon>Ecdysozoa</taxon>
        <taxon>Nematoda</taxon>
        <taxon>Chromadorea</taxon>
        <taxon>Rhabditida</taxon>
        <taxon>Rhabditina</taxon>
        <taxon>Diplogasteromorpha</taxon>
        <taxon>Diplogasteroidea</taxon>
        <taxon>Neodiplogasteridae</taxon>
        <taxon>Pristionchus</taxon>
    </lineage>
</organism>
<dbReference type="Proteomes" id="UP000005239">
    <property type="component" value="Unassembled WGS sequence"/>
</dbReference>
<dbReference type="InterPro" id="IPR051119">
    <property type="entry name" value="Nematode_SR-like"/>
</dbReference>
<evidence type="ECO:0000313" key="2">
    <source>
        <dbReference type="Proteomes" id="UP000005239"/>
    </source>
</evidence>
<sequence>MSEAEKRISLYDISYVIMYFIMELPADFRAFDSFYLDMKGVLPQLIYAHIYWCQIAQIIGVTIMAISRMMLVCHPLLKITKMLKQLSIKQVIFVHLIIPTCYALLIRMFYAVSGWLEASSQPFVIPMRTWSNDIYILATSFVLFNALCIITAFFITNIVVRLSEEYKLPSGSETLNIVTLSMVACYTTTCVITHTPLHSSCRSPIPGVSSSAVPLCDPLYFVDVCLPAVRVIASSTQSININRLAPALTKKQNSLPSATNSMESRHLSAEELITIRKRIFSILEDSTGRVYTEDLHNTGHEQCKINHRNMTEGEKKKKTIIRTYFVSPSLNFFFFFASLIEIDNSINAILIYQGINDPVSIRKRVFSILDGRIFTKDEFIEFFLSIYKLHKIGCERFKINHGNMTEKEKKTIRILFSCNQHQFLTTINVDSTSWIEMAESSNAVLISEGISEYRRDVLPEFLRVFKEGEAIADEQNRHAFLLEESLLIFDEKLTIRDQLFSILDDSSGRIFTKDEFFEFLFSINKLHKTGHERFKINYGNMTGKEKKIIHKYFLSPSPDSDFMSWEEILNLPYVMVIYQGISEYRREVLPEFSRVFEYSIMKELSTDGINTDEFFLATCTKSSKKHFIVDFFTASNAHFHEVVLPEYELHGQLTLLLYAAKLFRWRLIPHPGMSFTAEQFIDFYLGIYSLREVEEHNIRFETMSDDEKIVQIFFYSGRDPSAALEEFKRDVLPEFSRLFDERRTKFIRQCSNIRIGLFKQLYLRFANTDPNLIVDEYILGRKEHHKQVSVVSTRILGAKRSPGSVQARERAEHDPPSCPPAPSVPPATPPLLAVELEHLRLLHELLINRCRFFMFMVLIVFIICRLVVLPLILWHADTANLSSDSRVVLQDIPDRPIRCSSETFPALKHVQH</sequence>
<dbReference type="PANTHER" id="PTHR31627:SF42">
    <property type="entry name" value="G_PROTEIN_RECEP_F1_2 DOMAIN-CONTAINING PROTEIN-RELATED"/>
    <property type="match status" value="1"/>
</dbReference>